<dbReference type="OrthoDB" id="105697at2157"/>
<dbReference type="Proteomes" id="UP000243250">
    <property type="component" value="Unassembled WGS sequence"/>
</dbReference>
<evidence type="ECO:0000256" key="1">
    <source>
        <dbReference type="ARBA" id="ARBA00008791"/>
    </source>
</evidence>
<dbReference type="InterPro" id="IPR006015">
    <property type="entry name" value="Universal_stress_UspA"/>
</dbReference>
<comment type="similarity">
    <text evidence="1">Belongs to the universal stress protein A family.</text>
</comment>
<dbReference type="InterPro" id="IPR014729">
    <property type="entry name" value="Rossmann-like_a/b/a_fold"/>
</dbReference>
<dbReference type="InterPro" id="IPR006016">
    <property type="entry name" value="UspA"/>
</dbReference>
<organism evidence="3 4">
    <name type="scientific">Halogeometricum limi</name>
    <dbReference type="NCBI Taxonomy" id="555875"/>
    <lineage>
        <taxon>Archaea</taxon>
        <taxon>Methanobacteriati</taxon>
        <taxon>Methanobacteriota</taxon>
        <taxon>Stenosarchaea group</taxon>
        <taxon>Halobacteria</taxon>
        <taxon>Halobacteriales</taxon>
        <taxon>Haloferacaceae</taxon>
        <taxon>Halogeometricum</taxon>
    </lineage>
</organism>
<dbReference type="CDD" id="cd00293">
    <property type="entry name" value="USP-like"/>
    <property type="match status" value="1"/>
</dbReference>
<evidence type="ECO:0000259" key="2">
    <source>
        <dbReference type="Pfam" id="PF00582"/>
    </source>
</evidence>
<dbReference type="STRING" id="555875.SAMN04488124_1351"/>
<evidence type="ECO:0000313" key="4">
    <source>
        <dbReference type="Proteomes" id="UP000243250"/>
    </source>
</evidence>
<dbReference type="RefSeq" id="WP_089879466.1">
    <property type="nucleotide sequence ID" value="NZ_FOYS01000002.1"/>
</dbReference>
<evidence type="ECO:0000313" key="3">
    <source>
        <dbReference type="EMBL" id="SFR44034.1"/>
    </source>
</evidence>
<reference evidence="4" key="1">
    <citation type="submission" date="2016-10" db="EMBL/GenBank/DDBJ databases">
        <authorList>
            <person name="Varghese N."/>
            <person name="Submissions S."/>
        </authorList>
    </citation>
    <scope>NUCLEOTIDE SEQUENCE [LARGE SCALE GENOMIC DNA]</scope>
    <source>
        <strain evidence="4">CGMCC 1.8711</strain>
    </source>
</reference>
<proteinExistence type="inferred from homology"/>
<dbReference type="EMBL" id="FOYS01000002">
    <property type="protein sequence ID" value="SFR44034.1"/>
    <property type="molecule type" value="Genomic_DNA"/>
</dbReference>
<dbReference type="Gene3D" id="3.40.50.620">
    <property type="entry name" value="HUPs"/>
    <property type="match status" value="1"/>
</dbReference>
<keyword evidence="4" id="KW-1185">Reference proteome</keyword>
<dbReference type="AlphaFoldDB" id="A0A1I6GPB7"/>
<gene>
    <name evidence="3" type="ORF">SAMN04488124_1351</name>
</gene>
<sequence>MYDRILVPTDGSDCAAVAIEHALELARRYEAEVHVLFVVDVRMGGQGNWAVDADNVFEAIREHGESVVEGVAEKVREADVPVTTTVVTGTPATEICDYADEERCDLVVMGTHGRSGLSRYLLGSVAERVVRQSDAPVMTVRAES</sequence>
<dbReference type="Pfam" id="PF00582">
    <property type="entry name" value="Usp"/>
    <property type="match status" value="1"/>
</dbReference>
<dbReference type="SUPFAM" id="SSF52402">
    <property type="entry name" value="Adenine nucleotide alpha hydrolases-like"/>
    <property type="match status" value="1"/>
</dbReference>
<dbReference type="PIRSF" id="PIRSF006276">
    <property type="entry name" value="UspA"/>
    <property type="match status" value="1"/>
</dbReference>
<accession>A0A1I6GPB7</accession>
<feature type="domain" description="UspA" evidence="2">
    <location>
        <begin position="1"/>
        <end position="141"/>
    </location>
</feature>
<dbReference type="PANTHER" id="PTHR46268:SF6">
    <property type="entry name" value="UNIVERSAL STRESS PROTEIN UP12"/>
    <property type="match status" value="1"/>
</dbReference>
<dbReference type="PRINTS" id="PR01438">
    <property type="entry name" value="UNVRSLSTRESS"/>
</dbReference>
<dbReference type="PANTHER" id="PTHR46268">
    <property type="entry name" value="STRESS RESPONSE PROTEIN NHAX"/>
    <property type="match status" value="1"/>
</dbReference>
<protein>
    <submittedName>
        <fullName evidence="3">Nucleotide-binding universal stress protein, UspA family</fullName>
    </submittedName>
</protein>
<name>A0A1I6GPB7_9EURY</name>